<dbReference type="PANTHER" id="PTHR48079">
    <property type="entry name" value="PROTEIN YEEZ"/>
    <property type="match status" value="1"/>
</dbReference>
<feature type="domain" description="NAD-dependent epimerase/dehydratase" evidence="1">
    <location>
        <begin position="11"/>
        <end position="207"/>
    </location>
</feature>
<dbReference type="PANTHER" id="PTHR48079:SF6">
    <property type="entry name" value="NAD(P)-BINDING DOMAIN-CONTAINING PROTEIN-RELATED"/>
    <property type="match status" value="1"/>
</dbReference>
<organism evidence="2 3">
    <name type="scientific">Cellvibrio fontiphilus</name>
    <dbReference type="NCBI Taxonomy" id="1815559"/>
    <lineage>
        <taxon>Bacteria</taxon>
        <taxon>Pseudomonadati</taxon>
        <taxon>Pseudomonadota</taxon>
        <taxon>Gammaproteobacteria</taxon>
        <taxon>Cellvibrionales</taxon>
        <taxon>Cellvibrionaceae</taxon>
        <taxon>Cellvibrio</taxon>
    </lineage>
</organism>
<dbReference type="EC" id="1.1.1.290" evidence="2"/>
<protein>
    <submittedName>
        <fullName evidence="2">SDR family oxidoreductase</fullName>
        <ecNumber evidence="2">1.1.1.290</ecNumber>
    </submittedName>
</protein>
<dbReference type="InterPro" id="IPR051783">
    <property type="entry name" value="NAD(P)-dependent_oxidoreduct"/>
</dbReference>
<accession>A0ABV7FEA1</accession>
<dbReference type="SUPFAM" id="SSF51735">
    <property type="entry name" value="NAD(P)-binding Rossmann-fold domains"/>
    <property type="match status" value="1"/>
</dbReference>
<dbReference type="InterPro" id="IPR036291">
    <property type="entry name" value="NAD(P)-bd_dom_sf"/>
</dbReference>
<dbReference type="Proteomes" id="UP001595555">
    <property type="component" value="Unassembled WGS sequence"/>
</dbReference>
<evidence type="ECO:0000313" key="3">
    <source>
        <dbReference type="Proteomes" id="UP001595555"/>
    </source>
</evidence>
<evidence type="ECO:0000259" key="1">
    <source>
        <dbReference type="Pfam" id="PF01370"/>
    </source>
</evidence>
<dbReference type="RefSeq" id="WP_378116691.1">
    <property type="nucleotide sequence ID" value="NZ_JBHRTF010000002.1"/>
</dbReference>
<dbReference type="Pfam" id="PF01370">
    <property type="entry name" value="Epimerase"/>
    <property type="match status" value="1"/>
</dbReference>
<sequence length="290" mass="32249">MNSSNSRAKLLIIGCGDIGQRLARHMAPLGYSITGLRRRATADLDYLQYRQCDVTRPEELQPILAEGADVIVISMTPAERSDAGYQQAYVQSCQQLVASLRELGITPRLILFVSSTAVYGQNDGSWVDETSPTLPEGFSGRRLLEAEQTLLNSGYHCSVVRFSGIYGPGRNRLIEQVINRRASASPHFTNRIHAEDCAAALAHLIELDKKQPLDAVYLATDSSPTPMMEVVGWIAQQLNISDFLAADAVNERGNKRISNQRLLSTGYTLRYPDFRLGYRELLRDYLSLPN</sequence>
<reference evidence="3" key="1">
    <citation type="journal article" date="2019" name="Int. J. Syst. Evol. Microbiol.">
        <title>The Global Catalogue of Microorganisms (GCM) 10K type strain sequencing project: providing services to taxonomists for standard genome sequencing and annotation.</title>
        <authorList>
            <consortium name="The Broad Institute Genomics Platform"/>
            <consortium name="The Broad Institute Genome Sequencing Center for Infectious Disease"/>
            <person name="Wu L."/>
            <person name="Ma J."/>
        </authorList>
    </citation>
    <scope>NUCLEOTIDE SEQUENCE [LARGE SCALE GENOMIC DNA]</scope>
    <source>
        <strain evidence="3">KCTC 52237</strain>
    </source>
</reference>
<dbReference type="CDD" id="cd05266">
    <property type="entry name" value="SDR_a4"/>
    <property type="match status" value="1"/>
</dbReference>
<dbReference type="GO" id="GO:0033711">
    <property type="term" value="F:4-phosphoerythronate dehydrogenase activity"/>
    <property type="evidence" value="ECO:0007669"/>
    <property type="project" value="UniProtKB-EC"/>
</dbReference>
<name>A0ABV7FEA1_9GAMM</name>
<keyword evidence="2" id="KW-0560">Oxidoreductase</keyword>
<dbReference type="InterPro" id="IPR001509">
    <property type="entry name" value="Epimerase_deHydtase"/>
</dbReference>
<dbReference type="Gene3D" id="3.40.50.720">
    <property type="entry name" value="NAD(P)-binding Rossmann-like Domain"/>
    <property type="match status" value="1"/>
</dbReference>
<keyword evidence="3" id="KW-1185">Reference proteome</keyword>
<proteinExistence type="predicted"/>
<dbReference type="EMBL" id="JBHRTF010000002">
    <property type="protein sequence ID" value="MFC3114918.1"/>
    <property type="molecule type" value="Genomic_DNA"/>
</dbReference>
<evidence type="ECO:0000313" key="2">
    <source>
        <dbReference type="EMBL" id="MFC3114918.1"/>
    </source>
</evidence>
<gene>
    <name evidence="2" type="ORF">ACFODX_05050</name>
</gene>
<comment type="caution">
    <text evidence="2">The sequence shown here is derived from an EMBL/GenBank/DDBJ whole genome shotgun (WGS) entry which is preliminary data.</text>
</comment>